<dbReference type="GO" id="GO:0071766">
    <property type="term" value="P:Actinobacterium-type cell wall biogenesis"/>
    <property type="evidence" value="ECO:0007669"/>
    <property type="project" value="UniProtKB-ARBA"/>
</dbReference>
<dbReference type="GO" id="GO:0006633">
    <property type="term" value="P:fatty acid biosynthetic process"/>
    <property type="evidence" value="ECO:0007669"/>
    <property type="project" value="TreeGrafter"/>
</dbReference>
<evidence type="ECO:0000259" key="5">
    <source>
        <dbReference type="Pfam" id="PF00501"/>
    </source>
</evidence>
<evidence type="ECO:0000256" key="2">
    <source>
        <dbReference type="ARBA" id="ARBA00022598"/>
    </source>
</evidence>
<keyword evidence="4" id="KW-0443">Lipid metabolism</keyword>
<dbReference type="PANTHER" id="PTHR22754:SF32">
    <property type="entry name" value="DISCO-INTERACTING PROTEIN 2"/>
    <property type="match status" value="1"/>
</dbReference>
<name>A0A919KK09_9ACTN</name>
<dbReference type="PROSITE" id="PS00455">
    <property type="entry name" value="AMP_BINDING"/>
    <property type="match status" value="1"/>
</dbReference>
<gene>
    <name evidence="6" type="ORF">GCM10018781_04300</name>
</gene>
<reference evidence="6" key="1">
    <citation type="journal article" date="2014" name="Int. J. Syst. Evol. Microbiol.">
        <title>Complete genome sequence of Corynebacterium casei LMG S-19264T (=DSM 44701T), isolated from a smear-ripened cheese.</title>
        <authorList>
            <consortium name="US DOE Joint Genome Institute (JGI-PGF)"/>
            <person name="Walter F."/>
            <person name="Albersmeier A."/>
            <person name="Kalinowski J."/>
            <person name="Ruckert C."/>
        </authorList>
    </citation>
    <scope>NUCLEOTIDE SEQUENCE</scope>
    <source>
        <strain evidence="6">JCM 4646</strain>
    </source>
</reference>
<sequence length="599" mass="64162">MTRFETFTELVLARTGALGAKDAFIFLRDGATGSEADHLTYADLDTEAKRVASWLQSKGTFGKQVLLLFPSSMAFVKAFVGCLYAGAVAVPAPLPGDQGHHFQRVAGILHDAEVRAVLTDAANEPQISAWLAAEGLDHISCLAVDGVDEHGEPAYGDPEAWTRPSFGPDHLAFLQYTSGSTSAPKGVMVSHRNLLANEAAIQRSVGSDSESRFGGWLPFYHDMGLIGHILQPLWLGGSAVLMSPVSFLKRPFRWLQMIDQYKVTVGGGPNFAYDLCLRRVTDEQLATLDLSSWVAACNGAEPIRAETLRAFAERFAPAGFRAESFFPCYGMAETTLLVSGTPLGQAPVERTADAVALERGELLAAGPDAPARTLVSSGIIEDFDVRIVEPQSLAQQPDGHVGEIWIKGDSVAPGYWARPETNKEIFDAGIAGTEGPDAAGWLRTGDLGVLDEGQLYVTGRLKEMVIINGRNLYPHDVERAVQAMDPALGAGAGSVFAVDTDREHLVVVQEVRATAVSTDLPTLLAGIRQLVGKEFNVPAGNVLLVRPGTIRKTTSGKIQRTLMRKLFLDGAITALHSSLDTEVAALLRASAEPVLEPVA</sequence>
<accession>A0A919KK09</accession>
<dbReference type="Pfam" id="PF00501">
    <property type="entry name" value="AMP-binding"/>
    <property type="match status" value="1"/>
</dbReference>
<comment type="caution">
    <text evidence="6">The sequence shown here is derived from an EMBL/GenBank/DDBJ whole genome shotgun (WGS) entry which is preliminary data.</text>
</comment>
<dbReference type="GO" id="GO:0070566">
    <property type="term" value="F:adenylyltransferase activity"/>
    <property type="evidence" value="ECO:0007669"/>
    <property type="project" value="TreeGrafter"/>
</dbReference>
<dbReference type="InterPro" id="IPR040097">
    <property type="entry name" value="FAAL/FAAC"/>
</dbReference>
<dbReference type="Gene3D" id="3.30.300.30">
    <property type="match status" value="1"/>
</dbReference>
<dbReference type="Gene3D" id="3.40.50.12780">
    <property type="entry name" value="N-terminal domain of ligase-like"/>
    <property type="match status" value="1"/>
</dbReference>
<reference evidence="6" key="2">
    <citation type="submission" date="2020-09" db="EMBL/GenBank/DDBJ databases">
        <authorList>
            <person name="Sun Q."/>
            <person name="Ohkuma M."/>
        </authorList>
    </citation>
    <scope>NUCLEOTIDE SEQUENCE</scope>
    <source>
        <strain evidence="6">JCM 4646</strain>
    </source>
</reference>
<evidence type="ECO:0000256" key="3">
    <source>
        <dbReference type="ARBA" id="ARBA00022832"/>
    </source>
</evidence>
<dbReference type="GeneID" id="95350964"/>
<evidence type="ECO:0000313" key="7">
    <source>
        <dbReference type="Proteomes" id="UP000617734"/>
    </source>
</evidence>
<evidence type="ECO:0000313" key="6">
    <source>
        <dbReference type="EMBL" id="GHH60159.1"/>
    </source>
</evidence>
<feature type="domain" description="AMP-dependent synthetase/ligase" evidence="5">
    <location>
        <begin position="26"/>
        <end position="416"/>
    </location>
</feature>
<dbReference type="RefSeq" id="WP_190209034.1">
    <property type="nucleotide sequence ID" value="NZ_BNBO01000002.1"/>
</dbReference>
<dbReference type="GO" id="GO:0016874">
    <property type="term" value="F:ligase activity"/>
    <property type="evidence" value="ECO:0007669"/>
    <property type="project" value="UniProtKB-KW"/>
</dbReference>
<dbReference type="SUPFAM" id="SSF56801">
    <property type="entry name" value="Acetyl-CoA synthetase-like"/>
    <property type="match status" value="1"/>
</dbReference>
<dbReference type="AlphaFoldDB" id="A0A919KK09"/>
<dbReference type="PANTHER" id="PTHR22754">
    <property type="entry name" value="DISCO-INTERACTING PROTEIN 2 DIP2 -RELATED"/>
    <property type="match status" value="1"/>
</dbReference>
<protein>
    <submittedName>
        <fullName evidence="6">Polyketide synthase</fullName>
    </submittedName>
</protein>
<dbReference type="InterPro" id="IPR045851">
    <property type="entry name" value="AMP-bd_C_sf"/>
</dbReference>
<keyword evidence="3" id="KW-0276">Fatty acid metabolism</keyword>
<evidence type="ECO:0000256" key="1">
    <source>
        <dbReference type="ARBA" id="ARBA00006432"/>
    </source>
</evidence>
<dbReference type="InterPro" id="IPR020845">
    <property type="entry name" value="AMP-binding_CS"/>
</dbReference>
<dbReference type="CDD" id="cd05931">
    <property type="entry name" value="FAAL"/>
    <property type="match status" value="1"/>
</dbReference>
<dbReference type="EMBL" id="BNBO01000002">
    <property type="protein sequence ID" value="GHH60159.1"/>
    <property type="molecule type" value="Genomic_DNA"/>
</dbReference>
<evidence type="ECO:0000256" key="4">
    <source>
        <dbReference type="ARBA" id="ARBA00023098"/>
    </source>
</evidence>
<organism evidence="6 7">
    <name type="scientific">Kitasatospora indigofera</name>
    <dbReference type="NCBI Taxonomy" id="67307"/>
    <lineage>
        <taxon>Bacteria</taxon>
        <taxon>Bacillati</taxon>
        <taxon>Actinomycetota</taxon>
        <taxon>Actinomycetes</taxon>
        <taxon>Kitasatosporales</taxon>
        <taxon>Streptomycetaceae</taxon>
        <taxon>Kitasatospora</taxon>
    </lineage>
</organism>
<dbReference type="InterPro" id="IPR042099">
    <property type="entry name" value="ANL_N_sf"/>
</dbReference>
<keyword evidence="7" id="KW-1185">Reference proteome</keyword>
<keyword evidence="2" id="KW-0436">Ligase</keyword>
<dbReference type="GO" id="GO:0005886">
    <property type="term" value="C:plasma membrane"/>
    <property type="evidence" value="ECO:0007669"/>
    <property type="project" value="TreeGrafter"/>
</dbReference>
<dbReference type="InterPro" id="IPR000873">
    <property type="entry name" value="AMP-dep_synth/lig_dom"/>
</dbReference>
<proteinExistence type="inferred from homology"/>
<dbReference type="FunFam" id="3.40.50.12780:FF:000013">
    <property type="entry name" value="Long-chain-fatty-acid--AMP ligase FadD32"/>
    <property type="match status" value="1"/>
</dbReference>
<dbReference type="Proteomes" id="UP000617734">
    <property type="component" value="Unassembled WGS sequence"/>
</dbReference>
<comment type="similarity">
    <text evidence="1">Belongs to the ATP-dependent AMP-binding enzyme family.</text>
</comment>